<proteinExistence type="predicted"/>
<evidence type="ECO:0000313" key="3">
    <source>
        <dbReference type="Proteomes" id="UP001595956"/>
    </source>
</evidence>
<gene>
    <name evidence="2" type="ORF">ACFPKY_08560</name>
</gene>
<keyword evidence="1" id="KW-1133">Transmembrane helix</keyword>
<keyword evidence="3" id="KW-1185">Reference proteome</keyword>
<dbReference type="Proteomes" id="UP001595956">
    <property type="component" value="Unassembled WGS sequence"/>
</dbReference>
<keyword evidence="1" id="KW-0472">Membrane</keyword>
<comment type="caution">
    <text evidence="2">The sequence shown here is derived from an EMBL/GenBank/DDBJ whole genome shotgun (WGS) entry which is preliminary data.</text>
</comment>
<keyword evidence="1" id="KW-0812">Transmembrane</keyword>
<feature type="transmembrane region" description="Helical" evidence="1">
    <location>
        <begin position="413"/>
        <end position="435"/>
    </location>
</feature>
<evidence type="ECO:0000313" key="2">
    <source>
        <dbReference type="EMBL" id="MFC5493150.1"/>
    </source>
</evidence>
<evidence type="ECO:0000256" key="1">
    <source>
        <dbReference type="SAM" id="Phobius"/>
    </source>
</evidence>
<sequence length="446" mass="47087">MARPRRHLVTTCLLGLVILGLVGVLAVNVLLGSVLRQLSNGRLEGADYWTSEPEILSAGMGFDNIIGLPATDEEAVREAGGAWSPECETTSAASVTTVERAYVGSGVDHDDGLPVVFSWPVATETVDPADFRFTLNTGDTVVAHAAGMNPNWENGERNTVVLFGDFGNRLPSSDPDAVFPVRLEIVEDDTPLLLVGPEGEVDAVGLTWTTQTSPYDAGPVLVGAKLNRVGDEAVGEGGVTLLERSGVLPNDELALYDEHDFRLRVLTSGGFSPDGVTGLQPDMFEDFFRIRAGDVVLDEVGVDYQVAGGTLRVVGLSDLGQRQDSYDACYLEDRDNYIDIVLAGDEAAARSITAVEIPALEGGYSAFYNPGGPGPAPFDGVTYTAPGPPDLEPVTIALDDPMRVSRDATANGMLLPIATVVAAAVGGLALVWLFWIRPRGGRGSSG</sequence>
<organism evidence="2 3">
    <name type="scientific">Nocardioides caricicola</name>
    <dbReference type="NCBI Taxonomy" id="634770"/>
    <lineage>
        <taxon>Bacteria</taxon>
        <taxon>Bacillati</taxon>
        <taxon>Actinomycetota</taxon>
        <taxon>Actinomycetes</taxon>
        <taxon>Propionibacteriales</taxon>
        <taxon>Nocardioidaceae</taxon>
        <taxon>Nocardioides</taxon>
    </lineage>
</organism>
<accession>A0ABW0MZ10</accession>
<dbReference type="EMBL" id="JBHSMD010000002">
    <property type="protein sequence ID" value="MFC5493150.1"/>
    <property type="molecule type" value="Genomic_DNA"/>
</dbReference>
<dbReference type="RefSeq" id="WP_345171985.1">
    <property type="nucleotide sequence ID" value="NZ_BAABFQ010000003.1"/>
</dbReference>
<protein>
    <submittedName>
        <fullName evidence="2">Uncharacterized protein</fullName>
    </submittedName>
</protein>
<reference evidence="3" key="1">
    <citation type="journal article" date="2019" name="Int. J. Syst. Evol. Microbiol.">
        <title>The Global Catalogue of Microorganisms (GCM) 10K type strain sequencing project: providing services to taxonomists for standard genome sequencing and annotation.</title>
        <authorList>
            <consortium name="The Broad Institute Genomics Platform"/>
            <consortium name="The Broad Institute Genome Sequencing Center for Infectious Disease"/>
            <person name="Wu L."/>
            <person name="Ma J."/>
        </authorList>
    </citation>
    <scope>NUCLEOTIDE SEQUENCE [LARGE SCALE GENOMIC DNA]</scope>
    <source>
        <strain evidence="3">KACC 13778</strain>
    </source>
</reference>
<name>A0ABW0MZ10_9ACTN</name>